<accession>A0A1Y2F9C2</accession>
<dbReference type="PANTHER" id="PTHR35185:SF1">
    <property type="entry name" value="UPF0619 GPI-ANCHORED MEMBRANE PROTEIN C1322.10"/>
    <property type="match status" value="1"/>
</dbReference>
<reference evidence="4 5" key="1">
    <citation type="submission" date="2016-07" db="EMBL/GenBank/DDBJ databases">
        <title>Pervasive Adenine N6-methylation of Active Genes in Fungi.</title>
        <authorList>
            <consortium name="DOE Joint Genome Institute"/>
            <person name="Mondo S.J."/>
            <person name="Dannebaum R.O."/>
            <person name="Kuo R.C."/>
            <person name="Labutti K."/>
            <person name="Haridas S."/>
            <person name="Kuo A."/>
            <person name="Salamov A."/>
            <person name="Ahrendt S.R."/>
            <person name="Lipzen A."/>
            <person name="Sullivan W."/>
            <person name="Andreopoulos W.B."/>
            <person name="Clum A."/>
            <person name="Lindquist E."/>
            <person name="Daum C."/>
            <person name="Ramamoorthy G.K."/>
            <person name="Gryganskyi A."/>
            <person name="Culley D."/>
            <person name="Magnuson J.K."/>
            <person name="James T.Y."/>
            <person name="O'Malley M.A."/>
            <person name="Stajich J.E."/>
            <person name="Spatafora J.W."/>
            <person name="Visel A."/>
            <person name="Grigoriev I.V."/>
        </authorList>
    </citation>
    <scope>NUCLEOTIDE SEQUENCE [LARGE SCALE GENOMIC DNA]</scope>
    <source>
        <strain evidence="4 5">12-1054</strain>
    </source>
</reference>
<dbReference type="Proteomes" id="UP000193685">
    <property type="component" value="Unassembled WGS sequence"/>
</dbReference>
<dbReference type="EMBL" id="MCFI01000013">
    <property type="protein sequence ID" value="ORY80489.1"/>
    <property type="molecule type" value="Genomic_DNA"/>
</dbReference>
<dbReference type="GeneID" id="63789052"/>
<sequence length="189" mass="18936">MMRITTLLFTAFFTLLSSVLAIQVTSPSQGITWTVGSTAQITWSSVSTDPTTVDVYLVNFSRYPNSIIMLKSNVAVSGGSLAIDGTYLQPGTGWQVNLVPQGSNSQQILAQSNQFTIAAGGAAGQTPTAATGTVTAAAVAPIVTNGNATAAGGGAGGVASVPRVSASSAVGLVQVPLFMLGAAGLLLCL</sequence>
<keyword evidence="1 2" id="KW-0732">Signal</keyword>
<gene>
    <name evidence="4" type="ORF">BCR37DRAFT_71164</name>
</gene>
<name>A0A1Y2F9C2_PROLT</name>
<feature type="signal peptide" evidence="2">
    <location>
        <begin position="1"/>
        <end position="21"/>
    </location>
</feature>
<dbReference type="OMA" id="YPNSIIM"/>
<evidence type="ECO:0000256" key="2">
    <source>
        <dbReference type="SAM" id="SignalP"/>
    </source>
</evidence>
<feature type="domain" description="Yeast cell wall synthesis Kre9/Knh1-like N-terminal" evidence="3">
    <location>
        <begin position="26"/>
        <end position="117"/>
    </location>
</feature>
<protein>
    <recommendedName>
        <fullName evidence="3">Yeast cell wall synthesis Kre9/Knh1-like N-terminal domain-containing protein</fullName>
    </recommendedName>
</protein>
<keyword evidence="5" id="KW-1185">Reference proteome</keyword>
<dbReference type="InterPro" id="IPR052479">
    <property type="entry name" value="GPI-anchor_Adhesion_Reg"/>
</dbReference>
<evidence type="ECO:0000313" key="5">
    <source>
        <dbReference type="Proteomes" id="UP000193685"/>
    </source>
</evidence>
<dbReference type="RefSeq" id="XP_040724377.1">
    <property type="nucleotide sequence ID" value="XM_040872453.1"/>
</dbReference>
<dbReference type="STRING" id="56484.A0A1Y2F9C2"/>
<dbReference type="OrthoDB" id="5316007at2759"/>
<dbReference type="InterPro" id="IPR018466">
    <property type="entry name" value="Kre9/Knh1-like_N"/>
</dbReference>
<evidence type="ECO:0000259" key="3">
    <source>
        <dbReference type="Pfam" id="PF10342"/>
    </source>
</evidence>
<comment type="caution">
    <text evidence="4">The sequence shown here is derived from an EMBL/GenBank/DDBJ whole genome shotgun (WGS) entry which is preliminary data.</text>
</comment>
<dbReference type="AlphaFoldDB" id="A0A1Y2F9C2"/>
<dbReference type="PANTHER" id="PTHR35185">
    <property type="entry name" value="SERINE/THREONINE-RICH PROTEIN ADG2-RELATED"/>
    <property type="match status" value="1"/>
</dbReference>
<proteinExistence type="predicted"/>
<evidence type="ECO:0000256" key="1">
    <source>
        <dbReference type="ARBA" id="ARBA00022729"/>
    </source>
</evidence>
<evidence type="ECO:0000313" key="4">
    <source>
        <dbReference type="EMBL" id="ORY80489.1"/>
    </source>
</evidence>
<feature type="chain" id="PRO_5013322402" description="Yeast cell wall synthesis Kre9/Knh1-like N-terminal domain-containing protein" evidence="2">
    <location>
        <begin position="22"/>
        <end position="189"/>
    </location>
</feature>
<organism evidence="4 5">
    <name type="scientific">Protomyces lactucae-debilis</name>
    <dbReference type="NCBI Taxonomy" id="2754530"/>
    <lineage>
        <taxon>Eukaryota</taxon>
        <taxon>Fungi</taxon>
        <taxon>Dikarya</taxon>
        <taxon>Ascomycota</taxon>
        <taxon>Taphrinomycotina</taxon>
        <taxon>Taphrinomycetes</taxon>
        <taxon>Taphrinales</taxon>
        <taxon>Protomycetaceae</taxon>
        <taxon>Protomyces</taxon>
    </lineage>
</organism>
<dbReference type="Pfam" id="PF10342">
    <property type="entry name" value="Kre9_KNH"/>
    <property type="match status" value="1"/>
</dbReference>